<dbReference type="InterPro" id="IPR058982">
    <property type="entry name" value="Beta-barrel_AprE"/>
</dbReference>
<dbReference type="SUPFAM" id="SSF111369">
    <property type="entry name" value="HlyD-like secretion proteins"/>
    <property type="match status" value="1"/>
</dbReference>
<feature type="domain" description="AprE-like long alpha-helical hairpin" evidence="11">
    <location>
        <begin position="61"/>
        <end position="248"/>
    </location>
</feature>
<dbReference type="EMBL" id="BMIG01000002">
    <property type="protein sequence ID" value="GGA87586.1"/>
    <property type="molecule type" value="Genomic_DNA"/>
</dbReference>
<evidence type="ECO:0000256" key="8">
    <source>
        <dbReference type="ARBA" id="ARBA00023136"/>
    </source>
</evidence>
<reference evidence="13" key="2">
    <citation type="submission" date="2020-09" db="EMBL/GenBank/DDBJ databases">
        <authorList>
            <person name="Sun Q."/>
            <person name="Zhou Y."/>
        </authorList>
    </citation>
    <scope>NUCLEOTIDE SEQUENCE</scope>
    <source>
        <strain evidence="13">CGMCC 1.15322</strain>
    </source>
</reference>
<proteinExistence type="inferred from homology"/>
<evidence type="ECO:0000256" key="7">
    <source>
        <dbReference type="ARBA" id="ARBA00022989"/>
    </source>
</evidence>
<sequence length="405" mass="44523">MAWALLAPLDAGISATGTVVVTGSRKVVQPMVPGKIAAILAKDGDQVTAGQVLIRFDETQSRSQLDIYKGQWFTSLATEARLTAERTARETPEFPSTLKNEKSDPRALAAMALQDQLFITRRKSLSSELAAMRENMRGLELQVQGTEASRQAKEEQLKILQEQLKNLRNLADDGFMPRTRVLDQERANSAMLGAIAEDNGSIGRSRQAIAEIKIRMVTRDQEVRKEVESQLSDVQRDASSLGSRLEGLQFDVLNTEIKSPATGLVMGLSVHTVGGVVPAGSPLMEIVPRDEVLKIEAQIPPHLIDKIKPGLPVDILFTAFDQVSTPKVAGRLTQVSADVLMDPKTNLLFFKASIDVTTEGMVKLKKNEIRAGMPAEIFVRTGERTAMNYLLKPLLDRVRRSMTEP</sequence>
<dbReference type="InterPro" id="IPR058781">
    <property type="entry name" value="HH_AprE-like"/>
</dbReference>
<evidence type="ECO:0000256" key="2">
    <source>
        <dbReference type="ARBA" id="ARBA00009477"/>
    </source>
</evidence>
<dbReference type="Gene3D" id="2.40.30.170">
    <property type="match status" value="1"/>
</dbReference>
<evidence type="ECO:0000256" key="9">
    <source>
        <dbReference type="RuleBase" id="RU365093"/>
    </source>
</evidence>
<protein>
    <recommendedName>
        <fullName evidence="9">Membrane fusion protein (MFP) family protein</fullName>
    </recommendedName>
</protein>
<evidence type="ECO:0000256" key="4">
    <source>
        <dbReference type="ARBA" id="ARBA00022475"/>
    </source>
</evidence>
<evidence type="ECO:0000256" key="1">
    <source>
        <dbReference type="ARBA" id="ARBA00004377"/>
    </source>
</evidence>
<dbReference type="AlphaFoldDB" id="A0A916S7V7"/>
<dbReference type="GO" id="GO:0005886">
    <property type="term" value="C:plasma membrane"/>
    <property type="evidence" value="ECO:0007669"/>
    <property type="project" value="UniProtKB-SubCell"/>
</dbReference>
<comment type="similarity">
    <text evidence="2 9">Belongs to the membrane fusion protein (MFP) (TC 8.A.1) family.</text>
</comment>
<keyword evidence="3 9" id="KW-0813">Transport</keyword>
<gene>
    <name evidence="13" type="primary">aprE</name>
    <name evidence="13" type="ORF">GCM10011496_05290</name>
</gene>
<dbReference type="GO" id="GO:0008233">
    <property type="term" value="F:peptidase activity"/>
    <property type="evidence" value="ECO:0007669"/>
    <property type="project" value="UniProtKB-KW"/>
</dbReference>
<accession>A0A916S7V7</accession>
<dbReference type="GO" id="GO:0015031">
    <property type="term" value="P:protein transport"/>
    <property type="evidence" value="ECO:0007669"/>
    <property type="project" value="InterPro"/>
</dbReference>
<name>A0A916S7V7_9BURK</name>
<evidence type="ECO:0000256" key="10">
    <source>
        <dbReference type="SAM" id="Coils"/>
    </source>
</evidence>
<feature type="domain" description="AprE-like beta-barrel" evidence="12">
    <location>
        <begin position="294"/>
        <end position="382"/>
    </location>
</feature>
<evidence type="ECO:0000256" key="5">
    <source>
        <dbReference type="ARBA" id="ARBA00022519"/>
    </source>
</evidence>
<keyword evidence="14" id="KW-1185">Reference proteome</keyword>
<evidence type="ECO:0000313" key="13">
    <source>
        <dbReference type="EMBL" id="GGA87586.1"/>
    </source>
</evidence>
<dbReference type="PANTHER" id="PTHR30386:SF17">
    <property type="entry name" value="ALKALINE PROTEASE SECRETION PROTEIN APRE"/>
    <property type="match status" value="1"/>
</dbReference>
<keyword evidence="7" id="KW-1133">Transmembrane helix</keyword>
<dbReference type="Gene3D" id="2.40.50.100">
    <property type="match status" value="1"/>
</dbReference>
<dbReference type="Proteomes" id="UP000620596">
    <property type="component" value="Unassembled WGS sequence"/>
</dbReference>
<dbReference type="InterPro" id="IPR050739">
    <property type="entry name" value="MFP"/>
</dbReference>
<evidence type="ECO:0000256" key="3">
    <source>
        <dbReference type="ARBA" id="ARBA00022448"/>
    </source>
</evidence>
<dbReference type="PANTHER" id="PTHR30386">
    <property type="entry name" value="MEMBRANE FUSION SUBUNIT OF EMRAB-TOLC MULTIDRUG EFFLUX PUMP"/>
    <property type="match status" value="1"/>
</dbReference>
<keyword evidence="6" id="KW-0812">Transmembrane</keyword>
<keyword evidence="13" id="KW-0645">Protease</keyword>
<comment type="caution">
    <text evidence="13">The sequence shown here is derived from an EMBL/GenBank/DDBJ whole genome shotgun (WGS) entry which is preliminary data.</text>
</comment>
<evidence type="ECO:0000259" key="12">
    <source>
        <dbReference type="Pfam" id="PF26002"/>
    </source>
</evidence>
<keyword evidence="5 9" id="KW-0997">Cell inner membrane</keyword>
<evidence type="ECO:0000256" key="6">
    <source>
        <dbReference type="ARBA" id="ARBA00022692"/>
    </source>
</evidence>
<evidence type="ECO:0000259" key="11">
    <source>
        <dbReference type="Pfam" id="PF25994"/>
    </source>
</evidence>
<dbReference type="InterPro" id="IPR010129">
    <property type="entry name" value="T1SS_HlyD"/>
</dbReference>
<dbReference type="GO" id="GO:0006508">
    <property type="term" value="P:proteolysis"/>
    <property type="evidence" value="ECO:0007669"/>
    <property type="project" value="UniProtKB-KW"/>
</dbReference>
<dbReference type="Pfam" id="PF25994">
    <property type="entry name" value="HH_AprE"/>
    <property type="match status" value="1"/>
</dbReference>
<keyword evidence="10" id="KW-0175">Coiled coil</keyword>
<feature type="coiled-coil region" evidence="10">
    <location>
        <begin position="122"/>
        <end position="173"/>
    </location>
</feature>
<evidence type="ECO:0000313" key="14">
    <source>
        <dbReference type="Proteomes" id="UP000620596"/>
    </source>
</evidence>
<dbReference type="PRINTS" id="PR01490">
    <property type="entry name" value="RTXTOXIND"/>
</dbReference>
<dbReference type="Pfam" id="PF26002">
    <property type="entry name" value="Beta-barrel_AprE"/>
    <property type="match status" value="1"/>
</dbReference>
<comment type="subcellular location">
    <subcellularLocation>
        <location evidence="1 9">Cell inner membrane</location>
        <topology evidence="1 9">Single-pass membrane protein</topology>
    </subcellularLocation>
</comment>
<reference evidence="13" key="1">
    <citation type="journal article" date="2014" name="Int. J. Syst. Evol. Microbiol.">
        <title>Complete genome sequence of Corynebacterium casei LMG S-19264T (=DSM 44701T), isolated from a smear-ripened cheese.</title>
        <authorList>
            <consortium name="US DOE Joint Genome Institute (JGI-PGF)"/>
            <person name="Walter F."/>
            <person name="Albersmeier A."/>
            <person name="Kalinowski J."/>
            <person name="Ruckert C."/>
        </authorList>
    </citation>
    <scope>NUCLEOTIDE SEQUENCE</scope>
    <source>
        <strain evidence="13">CGMCC 1.15322</strain>
    </source>
</reference>
<keyword evidence="13" id="KW-0378">Hydrolase</keyword>
<keyword evidence="4 9" id="KW-1003">Cell membrane</keyword>
<organism evidence="13 14">
    <name type="scientific">Polaromonas eurypsychrophila</name>
    <dbReference type="NCBI Taxonomy" id="1614635"/>
    <lineage>
        <taxon>Bacteria</taxon>
        <taxon>Pseudomonadati</taxon>
        <taxon>Pseudomonadota</taxon>
        <taxon>Betaproteobacteria</taxon>
        <taxon>Burkholderiales</taxon>
        <taxon>Comamonadaceae</taxon>
        <taxon>Polaromonas</taxon>
    </lineage>
</organism>
<dbReference type="NCBIfam" id="TIGR01843">
    <property type="entry name" value="type_I_hlyD"/>
    <property type="match status" value="1"/>
</dbReference>
<keyword evidence="8" id="KW-0472">Membrane</keyword>